<organism evidence="2 3">
    <name type="scientific">Spodoptera exigua</name>
    <name type="common">Beet armyworm</name>
    <name type="synonym">Noctua fulgens</name>
    <dbReference type="NCBI Taxonomy" id="7107"/>
    <lineage>
        <taxon>Eukaryota</taxon>
        <taxon>Metazoa</taxon>
        <taxon>Ecdysozoa</taxon>
        <taxon>Arthropoda</taxon>
        <taxon>Hexapoda</taxon>
        <taxon>Insecta</taxon>
        <taxon>Pterygota</taxon>
        <taxon>Neoptera</taxon>
        <taxon>Endopterygota</taxon>
        <taxon>Lepidoptera</taxon>
        <taxon>Glossata</taxon>
        <taxon>Ditrysia</taxon>
        <taxon>Noctuoidea</taxon>
        <taxon>Noctuidae</taxon>
        <taxon>Amphipyrinae</taxon>
        <taxon>Spodoptera</taxon>
    </lineage>
</organism>
<reference evidence="2" key="1">
    <citation type="journal article" date="2021" name="G3 (Bethesda)">
        <title>Genome and transcriptome analysis of the beet armyworm Spodoptera exigua reveals targets for pest control. .</title>
        <authorList>
            <person name="Simon S."/>
            <person name="Breeschoten T."/>
            <person name="Jansen H.J."/>
            <person name="Dirks R.P."/>
            <person name="Schranz M.E."/>
            <person name="Ros V.I.D."/>
        </authorList>
    </citation>
    <scope>NUCLEOTIDE SEQUENCE</scope>
    <source>
        <strain evidence="2">TB_SE_WUR_2020</strain>
    </source>
</reference>
<name>A0A922MQ50_SPOEX</name>
<evidence type="ECO:0000256" key="1">
    <source>
        <dbReference type="SAM" id="MobiDB-lite"/>
    </source>
</evidence>
<feature type="compositionally biased region" description="Polar residues" evidence="1">
    <location>
        <begin position="95"/>
        <end position="109"/>
    </location>
</feature>
<evidence type="ECO:0000313" key="3">
    <source>
        <dbReference type="Proteomes" id="UP000814243"/>
    </source>
</evidence>
<feature type="region of interest" description="Disordered" evidence="1">
    <location>
        <begin position="950"/>
        <end position="975"/>
    </location>
</feature>
<dbReference type="AlphaFoldDB" id="A0A922MQ50"/>
<proteinExistence type="predicted"/>
<gene>
    <name evidence="2" type="ORF">HF086_016419</name>
</gene>
<sequence>MSPMLYMIGIEQRPDEQKAGLTSLFTRTNTQSSEQILRKYLLGGVAWRCLVLLKALGVEYFRKFKLNNKSSQGSVVLPAAELRADLVVRIWSKQKPTGGQTSKMQSTPASDRGSVTGRSRHSMQPKLDSLERTKKRLSKQTDQSSESGDSNDDLQILNRSLTIKVVTPNDDFEYFNSTRSSNEYPNDSYYDPYYTPRKPKPKAEDYINDKHREIINLEISTFQFTLIITDLLQELCKAESSLSGSEGSQISMQCINFSLRNLCSLQFSSLPQQQDNAVEVSRIKVALTELLMVSLDQVLIHSDLCAKLINNGILPMLLRILEDVISKRRQNKLESQNRKEDKTESDNLLNFVFGIAYSITAFFHCLLMQCRSVDKLREFTEQFKLYGECLKGGLLKECIELMIRIPATGDEAVVLIKKLIETVGKLVVGMKRVRSEVLHSAACTRARHKACRARVAAGLHHHHAVLGDASCGLPLPAACCVALLYATLSALLADDEVAARPALRSKLLKVMLSCGVCCCFSPGLLMESIVRLMLTHASAAPLCLQLLEHTVYGELGASILLPKVTDQLPCSICEPCDDKKEVSRKQCSHGISPIDRKSVWSFLYHYNSLLQLDNDNNVLHATVSHLLRVTPKCRMEMKSELLFSVIYPTFIVAKHRYMIRMEESAYFLTVSCLNIFASLLNTVSFAEQFIQKGGLSYVLELVSLSEFSDQCCSILEIAIIVEVFKLMKENSELSYFREMGSLASVQMLFKSLTEVTDRCYKIYRLQLPEEQFRELCDVSKERDMLALVQPAEPRATRHAAAGAGAVEPAEGAAETLKRACTFWKTCAALCAHSPLFREHVLGEAALLDSYALLKLLLQALCARAAPPHLLHVTSGRSKEVSCALVRAALGAGGADAGALEGGGGLRALCDALIRVAAARTQRTHAMPRPLHAKVPPLECASGASSAECSSSEDSVAGPYASEHSEPYASRPDEGYEADVEVGKLDVPPLYNRARKLSGSMATIPSGISSPAGELSAECGEYMKSGELAHPELCVIVVDILTQLIHKYVKG</sequence>
<dbReference type="Proteomes" id="UP000814243">
    <property type="component" value="Unassembled WGS sequence"/>
</dbReference>
<protein>
    <recommendedName>
        <fullName evidence="4">Lysosomal-trafficking regulator</fullName>
    </recommendedName>
</protein>
<feature type="compositionally biased region" description="Basic and acidic residues" evidence="1">
    <location>
        <begin position="962"/>
        <end position="973"/>
    </location>
</feature>
<dbReference type="EMBL" id="JACEFF010000246">
    <property type="protein sequence ID" value="KAH9641246.1"/>
    <property type="molecule type" value="Genomic_DNA"/>
</dbReference>
<accession>A0A922MQ50</accession>
<evidence type="ECO:0008006" key="4">
    <source>
        <dbReference type="Google" id="ProtNLM"/>
    </source>
</evidence>
<comment type="caution">
    <text evidence="2">The sequence shown here is derived from an EMBL/GenBank/DDBJ whole genome shotgun (WGS) entry which is preliminary data.</text>
</comment>
<feature type="region of interest" description="Disordered" evidence="1">
    <location>
        <begin position="95"/>
        <end position="153"/>
    </location>
</feature>
<evidence type="ECO:0000313" key="2">
    <source>
        <dbReference type="EMBL" id="KAH9641246.1"/>
    </source>
</evidence>